<dbReference type="PANTHER" id="PTHR31903">
    <property type="entry name" value="F12F1.11-RELATED"/>
    <property type="match status" value="1"/>
</dbReference>
<dbReference type="PANTHER" id="PTHR31903:SF4">
    <property type="entry name" value="OS11G0490300 PROTEIN"/>
    <property type="match status" value="1"/>
</dbReference>
<dbReference type="Proteomes" id="UP000250235">
    <property type="component" value="Unassembled WGS sequence"/>
</dbReference>
<gene>
    <name evidence="2" type="ORF">F511_25472</name>
</gene>
<evidence type="ECO:0000313" key="3">
    <source>
        <dbReference type="Proteomes" id="UP000250235"/>
    </source>
</evidence>
<feature type="region of interest" description="Disordered" evidence="1">
    <location>
        <begin position="1"/>
        <end position="24"/>
    </location>
</feature>
<evidence type="ECO:0000256" key="1">
    <source>
        <dbReference type="SAM" id="MobiDB-lite"/>
    </source>
</evidence>
<reference evidence="2 3" key="1">
    <citation type="journal article" date="2015" name="Proc. Natl. Acad. Sci. U.S.A.">
        <title>The resurrection genome of Boea hygrometrica: A blueprint for survival of dehydration.</title>
        <authorList>
            <person name="Xiao L."/>
            <person name="Yang G."/>
            <person name="Zhang L."/>
            <person name="Yang X."/>
            <person name="Zhao S."/>
            <person name="Ji Z."/>
            <person name="Zhou Q."/>
            <person name="Hu M."/>
            <person name="Wang Y."/>
            <person name="Chen M."/>
            <person name="Xu Y."/>
            <person name="Jin H."/>
            <person name="Xiao X."/>
            <person name="Hu G."/>
            <person name="Bao F."/>
            <person name="Hu Y."/>
            <person name="Wan P."/>
            <person name="Li L."/>
            <person name="Deng X."/>
            <person name="Kuang T."/>
            <person name="Xiang C."/>
            <person name="Zhu J.K."/>
            <person name="Oliver M.J."/>
            <person name="He Y."/>
        </authorList>
    </citation>
    <scope>NUCLEOTIDE SEQUENCE [LARGE SCALE GENOMIC DNA]</scope>
    <source>
        <strain evidence="3">cv. XS01</strain>
    </source>
</reference>
<dbReference type="EMBL" id="KV012814">
    <property type="protein sequence ID" value="KZV24447.1"/>
    <property type="molecule type" value="Genomic_DNA"/>
</dbReference>
<protein>
    <submittedName>
        <fullName evidence="2">Uncharacterized protein</fullName>
    </submittedName>
</protein>
<accession>A0A2Z7AYU9</accession>
<keyword evidence="3" id="KW-1185">Reference proteome</keyword>
<dbReference type="OrthoDB" id="1937859at2759"/>
<sequence length="250" mass="27526">MKVRNKGKVHPFNSSSSSSSLHSPKQDEFPVLRLLPAAIFTLVSILSVDDREVLAYMITRSLKSTNNPSFIHDEEKKKSSKKPSFGTSYGHKSPALFDCECFYCYTSFWFRWDSSPNRELIQQAIEEFEEHLNNGELSILNGGNGKNRRKEKMGRRKIERICGGGGGGTLENPAVSLLPENQESLVLDPPASEVPAEVEDVGGGVDEAQVGDAAAPVAAVHSHKGLARKVLPDVMGIFNSRLWSLWSPNV</sequence>
<organism evidence="2 3">
    <name type="scientific">Dorcoceras hygrometricum</name>
    <dbReference type="NCBI Taxonomy" id="472368"/>
    <lineage>
        <taxon>Eukaryota</taxon>
        <taxon>Viridiplantae</taxon>
        <taxon>Streptophyta</taxon>
        <taxon>Embryophyta</taxon>
        <taxon>Tracheophyta</taxon>
        <taxon>Spermatophyta</taxon>
        <taxon>Magnoliopsida</taxon>
        <taxon>eudicotyledons</taxon>
        <taxon>Gunneridae</taxon>
        <taxon>Pentapetalae</taxon>
        <taxon>asterids</taxon>
        <taxon>lamiids</taxon>
        <taxon>Lamiales</taxon>
        <taxon>Gesneriaceae</taxon>
        <taxon>Didymocarpoideae</taxon>
        <taxon>Trichosporeae</taxon>
        <taxon>Loxocarpinae</taxon>
        <taxon>Dorcoceras</taxon>
    </lineage>
</organism>
<evidence type="ECO:0000313" key="2">
    <source>
        <dbReference type="EMBL" id="KZV24447.1"/>
    </source>
</evidence>
<proteinExistence type="predicted"/>
<name>A0A2Z7AYU9_9LAMI</name>
<dbReference type="AlphaFoldDB" id="A0A2Z7AYU9"/>